<evidence type="ECO:0000256" key="1">
    <source>
        <dbReference type="ARBA" id="ARBA00022737"/>
    </source>
</evidence>
<dbReference type="EMBL" id="BAAAEM010000002">
    <property type="protein sequence ID" value="GAA0475016.1"/>
    <property type="molecule type" value="Genomic_DNA"/>
</dbReference>
<organism evidence="5 6">
    <name type="scientific">Parasphingorhabdus litoris</name>
    <dbReference type="NCBI Taxonomy" id="394733"/>
    <lineage>
        <taxon>Bacteria</taxon>
        <taxon>Pseudomonadati</taxon>
        <taxon>Pseudomonadota</taxon>
        <taxon>Alphaproteobacteria</taxon>
        <taxon>Sphingomonadales</taxon>
        <taxon>Sphingomonadaceae</taxon>
        <taxon>Parasphingorhabdus</taxon>
    </lineage>
</organism>
<protein>
    <recommendedName>
        <fullName evidence="4">DUF3857 domain-containing protein</fullName>
    </recommendedName>
</protein>
<comment type="caution">
    <text evidence="5">The sequence shown here is derived from an EMBL/GenBank/DDBJ whole genome shotgun (WGS) entry which is preliminary data.</text>
</comment>
<dbReference type="InterPro" id="IPR038765">
    <property type="entry name" value="Papain-like_cys_pep_sf"/>
</dbReference>
<keyword evidence="6" id="KW-1185">Reference proteome</keyword>
<dbReference type="SUPFAM" id="SSF48452">
    <property type="entry name" value="TPR-like"/>
    <property type="match status" value="1"/>
</dbReference>
<dbReference type="InterPro" id="IPR019734">
    <property type="entry name" value="TPR_rpt"/>
</dbReference>
<keyword evidence="1" id="KW-0677">Repeat</keyword>
<dbReference type="Gene3D" id="3.10.620.30">
    <property type="match status" value="1"/>
</dbReference>
<dbReference type="Pfam" id="PF13181">
    <property type="entry name" value="TPR_8"/>
    <property type="match status" value="1"/>
</dbReference>
<evidence type="ECO:0000313" key="6">
    <source>
        <dbReference type="Proteomes" id="UP001500713"/>
    </source>
</evidence>
<reference evidence="5 6" key="1">
    <citation type="journal article" date="2019" name="Int. J. Syst. Evol. Microbiol.">
        <title>The Global Catalogue of Microorganisms (GCM) 10K type strain sequencing project: providing services to taxonomists for standard genome sequencing and annotation.</title>
        <authorList>
            <consortium name="The Broad Institute Genomics Platform"/>
            <consortium name="The Broad Institute Genome Sequencing Center for Infectious Disease"/>
            <person name="Wu L."/>
            <person name="Ma J."/>
        </authorList>
    </citation>
    <scope>NUCLEOTIDE SEQUENCE [LARGE SCALE GENOMIC DNA]</scope>
    <source>
        <strain evidence="5 6">JCM 14162</strain>
    </source>
</reference>
<dbReference type="InterPro" id="IPR011990">
    <property type="entry name" value="TPR-like_helical_dom_sf"/>
</dbReference>
<dbReference type="Proteomes" id="UP001500713">
    <property type="component" value="Unassembled WGS sequence"/>
</dbReference>
<dbReference type="Pfam" id="PF12969">
    <property type="entry name" value="DUF3857"/>
    <property type="match status" value="1"/>
</dbReference>
<sequence>MYFVLGSVAQASADPKFAKPGEWMEVADLDQILEDNAGSEAVLVILDQQRQLEVGKVSSYRDVAIRIDSAKTMSQMMTLFRPIWHPDKGDLTIHRYEIIRGNEIIDLTSIDGIFDVIRREKDLERQQVNGMLTAISQIEDLQLNDIVRMSFTVTNQNKALAGRVQSSGGFVTSTIKIDFSRQVVRWPSKMKVQWRGSKDEIVPEQKDDGTWTSLSFDHRPKELDYKIPKNAPPRFKQKSYFEVASFTSWEDVSRVNAALYPQNDGIVKNGDLNREIQAIAKRTQDKQERMALALQLVQDKVRYLYNGLGFGNYTPQTPEETWRLRYGDCKAKTYLLLAALRRLGIKAVPMLVNSGEGDNVKDRLPSFQAFNHIIVKAELDGKIYWLDGTYSGTRLADLGDSPTHRYGLPSLKRGAKLEAIPIRQPGRPYQMVKVTYDLTAGTKLPAPFELHATLRDSDARKLKEAMAQRTAEKSKEMREKLALQYVLDGLLTETQFSYDEDLETGYLTAKGLSYLDWETKAGKRRHELWSIASGFKIQKSRDREELRELPVVIGYPYFFRYHVTYNLPERYNMAKMTGQSEFSEELGGYQFNRSVRKEGNQVISEEEYFTSRWELPAAEFEPERQKLALLRRKNVEIVLPENTPEPWQELEHYVSLEDIAKLQHAFDKHVSLAKDDDDSALANRAYFFQSIGNYDRAIADLQAALAIESDPENYKWLGDLQLGIDPVAAKASYRKATEIKPAYFDALLNLIRLHLRRERFEEANLILQKAKDDGLTDTSVDSLQIEILQAEGKFKEALRIMNDLVEEEPDAAGYLADRCMLRAMEKVDLDAALEDCTNTIELAERSAYYHFIRGLVHYQQGNYQQTVKDLDKAIKVNDHLAYLYILRAAAHDKLGNTAKSEDDSRAAEFFYKHAGWYWGHFIQ</sequence>
<evidence type="ECO:0000259" key="4">
    <source>
        <dbReference type="Pfam" id="PF12969"/>
    </source>
</evidence>
<accession>A0ABN1AF66</accession>
<dbReference type="Gene3D" id="1.25.40.10">
    <property type="entry name" value="Tetratricopeptide repeat domain"/>
    <property type="match status" value="3"/>
</dbReference>
<dbReference type="SUPFAM" id="SSF54001">
    <property type="entry name" value="Cysteine proteinases"/>
    <property type="match status" value="1"/>
</dbReference>
<gene>
    <name evidence="5" type="ORF">GCM10009096_15780</name>
</gene>
<feature type="domain" description="DUF3857" evidence="4">
    <location>
        <begin position="55"/>
        <end position="212"/>
    </location>
</feature>
<dbReference type="PANTHER" id="PTHR44858">
    <property type="entry name" value="TETRATRICOPEPTIDE REPEAT PROTEIN 6"/>
    <property type="match status" value="1"/>
</dbReference>
<feature type="repeat" description="TPR" evidence="3">
    <location>
        <begin position="847"/>
        <end position="880"/>
    </location>
</feature>
<dbReference type="Gene3D" id="2.60.40.3140">
    <property type="match status" value="1"/>
</dbReference>
<name>A0ABN1AF66_9SPHN</name>
<dbReference type="InterPro" id="IPR050498">
    <property type="entry name" value="Ycf3"/>
</dbReference>
<evidence type="ECO:0000256" key="3">
    <source>
        <dbReference type="PROSITE-ProRule" id="PRU00339"/>
    </source>
</evidence>
<keyword evidence="2 3" id="KW-0802">TPR repeat</keyword>
<dbReference type="SMART" id="SM00028">
    <property type="entry name" value="TPR"/>
    <property type="match status" value="2"/>
</dbReference>
<dbReference type="Pfam" id="PF14559">
    <property type="entry name" value="TPR_19"/>
    <property type="match status" value="1"/>
</dbReference>
<dbReference type="Gene3D" id="2.60.120.1130">
    <property type="match status" value="1"/>
</dbReference>
<dbReference type="PROSITE" id="PS50005">
    <property type="entry name" value="TPR"/>
    <property type="match status" value="1"/>
</dbReference>
<evidence type="ECO:0000256" key="2">
    <source>
        <dbReference type="ARBA" id="ARBA00022803"/>
    </source>
</evidence>
<dbReference type="InterPro" id="IPR024618">
    <property type="entry name" value="DUF3857"/>
</dbReference>
<dbReference type="PANTHER" id="PTHR44858:SF1">
    <property type="entry name" value="UDP-N-ACETYLGLUCOSAMINE--PEPTIDE N-ACETYLGLUCOSAMINYLTRANSFERASE SPINDLY-RELATED"/>
    <property type="match status" value="1"/>
</dbReference>
<evidence type="ECO:0000313" key="5">
    <source>
        <dbReference type="EMBL" id="GAA0475016.1"/>
    </source>
</evidence>
<proteinExistence type="predicted"/>